<dbReference type="EMBL" id="QTSX02000094">
    <property type="protein sequence ID" value="KAJ9088726.1"/>
    <property type="molecule type" value="Genomic_DNA"/>
</dbReference>
<gene>
    <name evidence="1" type="ORF">DSO57_1020259</name>
</gene>
<comment type="caution">
    <text evidence="1">The sequence shown here is derived from an EMBL/GenBank/DDBJ whole genome shotgun (WGS) entry which is preliminary data.</text>
</comment>
<sequence length="246" mass="27018">MNNSSCSLEHDLVKEFQCQYHSPSTSGCSPDEISLNSETLQTDSCSGPPNPAQNISEAVHSHSGMALWMSKIEHVLSSLIPTQMNQHVALEFYDHQQKNPKPEDIHNSCTMGFSALQDTVKAQEIQMDFLEDKLVLAFQKKKEWLDELDTQHAFLDSLQDQLSKHLEDASANSTLETLMGLHGNAKADSSPSQKISISSVMNAISILVLKPQESIPKPQETPCINQDGEELTGLPATKTGSLMSAL</sequence>
<organism evidence="1 2">
    <name type="scientific">Entomophthora muscae</name>
    <dbReference type="NCBI Taxonomy" id="34485"/>
    <lineage>
        <taxon>Eukaryota</taxon>
        <taxon>Fungi</taxon>
        <taxon>Fungi incertae sedis</taxon>
        <taxon>Zoopagomycota</taxon>
        <taxon>Entomophthoromycotina</taxon>
        <taxon>Entomophthoromycetes</taxon>
        <taxon>Entomophthorales</taxon>
        <taxon>Entomophthoraceae</taxon>
        <taxon>Entomophthora</taxon>
    </lineage>
</organism>
<dbReference type="Proteomes" id="UP001165960">
    <property type="component" value="Unassembled WGS sequence"/>
</dbReference>
<evidence type="ECO:0000313" key="2">
    <source>
        <dbReference type="Proteomes" id="UP001165960"/>
    </source>
</evidence>
<reference evidence="1" key="1">
    <citation type="submission" date="2022-04" db="EMBL/GenBank/DDBJ databases">
        <title>Genome of the entomopathogenic fungus Entomophthora muscae.</title>
        <authorList>
            <person name="Elya C."/>
            <person name="Lovett B.R."/>
            <person name="Lee E."/>
            <person name="Macias A.M."/>
            <person name="Hajek A.E."/>
            <person name="De Bivort B.L."/>
            <person name="Kasson M.T."/>
            <person name="De Fine Licht H.H."/>
            <person name="Stajich J.E."/>
        </authorList>
    </citation>
    <scope>NUCLEOTIDE SEQUENCE</scope>
    <source>
        <strain evidence="1">Berkeley</strain>
    </source>
</reference>
<evidence type="ECO:0000313" key="1">
    <source>
        <dbReference type="EMBL" id="KAJ9088726.1"/>
    </source>
</evidence>
<accession>A0ACC2UQ81</accession>
<name>A0ACC2UQ81_9FUNG</name>
<protein>
    <submittedName>
        <fullName evidence="1">Uncharacterized protein</fullName>
    </submittedName>
</protein>
<keyword evidence="2" id="KW-1185">Reference proteome</keyword>
<proteinExistence type="predicted"/>